<sequence length="60" mass="6750">MIWHFLCACSSGCSSPSFLCLSLTFVFLRILSIRLFCLAVEGSTKTSPVLDIYIYILKLQ</sequence>
<gene>
    <name evidence="1" type="ORF">I7I53_03852</name>
</gene>
<organism evidence="1 2">
    <name type="scientific">Ajellomyces capsulatus (strain H88)</name>
    <name type="common">Darling's disease fungus</name>
    <name type="synonym">Histoplasma capsulatum</name>
    <dbReference type="NCBI Taxonomy" id="544711"/>
    <lineage>
        <taxon>Eukaryota</taxon>
        <taxon>Fungi</taxon>
        <taxon>Dikarya</taxon>
        <taxon>Ascomycota</taxon>
        <taxon>Pezizomycotina</taxon>
        <taxon>Eurotiomycetes</taxon>
        <taxon>Eurotiomycetidae</taxon>
        <taxon>Onygenales</taxon>
        <taxon>Ajellomycetaceae</taxon>
        <taxon>Histoplasma</taxon>
    </lineage>
</organism>
<accession>A0A8A1LPD9</accession>
<protein>
    <submittedName>
        <fullName evidence="1">Uncharacterized protein</fullName>
    </submittedName>
</protein>
<evidence type="ECO:0000313" key="1">
    <source>
        <dbReference type="EMBL" id="QSS55856.1"/>
    </source>
</evidence>
<dbReference type="Proteomes" id="UP000663419">
    <property type="component" value="Chromosome 4"/>
</dbReference>
<name>A0A8A1LPD9_AJEC8</name>
<evidence type="ECO:0000313" key="2">
    <source>
        <dbReference type="Proteomes" id="UP000663419"/>
    </source>
</evidence>
<reference evidence="1" key="1">
    <citation type="submission" date="2021-01" db="EMBL/GenBank/DDBJ databases">
        <title>Chromosome-level genome assembly of a human fungal pathogen reveals clustering of transcriptionally co-regulated genes.</title>
        <authorList>
            <person name="Voorhies M."/>
            <person name="Cohen S."/>
            <person name="Shea T.P."/>
            <person name="Petrus S."/>
            <person name="Munoz J.F."/>
            <person name="Poplawski S."/>
            <person name="Goldman W.E."/>
            <person name="Michael T."/>
            <person name="Cuomo C.A."/>
            <person name="Sil A."/>
            <person name="Beyhan S."/>
        </authorList>
    </citation>
    <scope>NUCLEOTIDE SEQUENCE</scope>
    <source>
        <strain evidence="1">H88</strain>
    </source>
</reference>
<dbReference type="AlphaFoldDB" id="A0A8A1LPD9"/>
<dbReference type="VEuPathDB" id="FungiDB:I7I53_03852"/>
<proteinExistence type="predicted"/>
<dbReference type="EMBL" id="CP069105">
    <property type="protein sequence ID" value="QSS55856.1"/>
    <property type="molecule type" value="Genomic_DNA"/>
</dbReference>